<keyword evidence="7 11" id="KW-0630">Potassium</keyword>
<evidence type="ECO:0000313" key="13">
    <source>
        <dbReference type="EMBL" id="NYD44415.1"/>
    </source>
</evidence>
<accession>A0A7Y9EAV8</accession>
<proteinExistence type="inferred from homology"/>
<dbReference type="AlphaFoldDB" id="A0A7Y9EAV8"/>
<dbReference type="Pfam" id="PF02669">
    <property type="entry name" value="KdpC"/>
    <property type="match status" value="2"/>
</dbReference>
<feature type="transmembrane region" description="Helical" evidence="11">
    <location>
        <begin position="12"/>
        <end position="36"/>
    </location>
</feature>
<evidence type="ECO:0000256" key="3">
    <source>
        <dbReference type="ARBA" id="ARBA00022538"/>
    </source>
</evidence>
<sequence>MRMPTWIRQHVAAVRALLVLTVVLGVAYPLAVFGVAQLPGLKGRADGSIVKTADGRAAGSALIGQSFTGKDGNPLRQYFQSRPSEAGNGYDPTSTAASNLGPEDVLDTLADPAAGAEAEQSLLTRVCSRSKAVGDLEGVDGARPYCTPDGVGAVLKVFGTRAPDGTVPKPSRVVSANQACPAAPFVTVYEGVRVECARPGEDLAAGLTVPVRGNAPAKPEVPADAVTASGSGLDPHITPAYARLQAPRVARARGVSEARVLAAVRHNETGRALGFMGEPVVNVVRLNLELDRDHPSGAGRGRP</sequence>
<keyword evidence="8 11" id="KW-1133">Transmembrane helix</keyword>
<keyword evidence="1 11" id="KW-0813">Transport</keyword>
<keyword evidence="2 11" id="KW-1003">Cell membrane</keyword>
<keyword evidence="10 11" id="KW-0472">Membrane</keyword>
<keyword evidence="4 11" id="KW-0812">Transmembrane</keyword>
<dbReference type="InterPro" id="IPR003820">
    <property type="entry name" value="KdpC"/>
</dbReference>
<evidence type="ECO:0000256" key="8">
    <source>
        <dbReference type="ARBA" id="ARBA00022989"/>
    </source>
</evidence>
<evidence type="ECO:0000256" key="10">
    <source>
        <dbReference type="ARBA" id="ARBA00023136"/>
    </source>
</evidence>
<dbReference type="GO" id="GO:0008556">
    <property type="term" value="F:P-type potassium transmembrane transporter activity"/>
    <property type="evidence" value="ECO:0007669"/>
    <property type="project" value="InterPro"/>
</dbReference>
<dbReference type="PANTHER" id="PTHR30042:SF2">
    <property type="entry name" value="POTASSIUM-TRANSPORTING ATPASE KDPC SUBUNIT"/>
    <property type="match status" value="1"/>
</dbReference>
<evidence type="ECO:0000256" key="9">
    <source>
        <dbReference type="ARBA" id="ARBA00023065"/>
    </source>
</evidence>
<evidence type="ECO:0000256" key="12">
    <source>
        <dbReference type="SAM" id="MobiDB-lite"/>
    </source>
</evidence>
<protein>
    <recommendedName>
        <fullName evidence="11">Potassium-transporting ATPase KdpC subunit</fullName>
    </recommendedName>
    <alternativeName>
        <fullName evidence="11">ATP phosphohydrolase [potassium-transporting] C chain</fullName>
    </alternativeName>
    <alternativeName>
        <fullName evidence="11">Potassium-binding and translocating subunit C</fullName>
    </alternativeName>
    <alternativeName>
        <fullName evidence="11">Potassium-translocating ATPase C chain</fullName>
    </alternativeName>
</protein>
<dbReference type="PANTHER" id="PTHR30042">
    <property type="entry name" value="POTASSIUM-TRANSPORTING ATPASE C CHAIN"/>
    <property type="match status" value="1"/>
</dbReference>
<dbReference type="GO" id="GO:0005886">
    <property type="term" value="C:plasma membrane"/>
    <property type="evidence" value="ECO:0007669"/>
    <property type="project" value="UniProtKB-SubCell"/>
</dbReference>
<evidence type="ECO:0000256" key="11">
    <source>
        <dbReference type="HAMAP-Rule" id="MF_00276"/>
    </source>
</evidence>
<keyword evidence="6 11" id="KW-0067">ATP-binding</keyword>
<organism evidence="13 14">
    <name type="scientific">Actinomadura luteofluorescens</name>
    <dbReference type="NCBI Taxonomy" id="46163"/>
    <lineage>
        <taxon>Bacteria</taxon>
        <taxon>Bacillati</taxon>
        <taxon>Actinomycetota</taxon>
        <taxon>Actinomycetes</taxon>
        <taxon>Streptosporangiales</taxon>
        <taxon>Thermomonosporaceae</taxon>
        <taxon>Actinomadura</taxon>
    </lineage>
</organism>
<evidence type="ECO:0000256" key="5">
    <source>
        <dbReference type="ARBA" id="ARBA00022741"/>
    </source>
</evidence>
<reference evidence="13 14" key="1">
    <citation type="submission" date="2020-07" db="EMBL/GenBank/DDBJ databases">
        <title>Sequencing the genomes of 1000 actinobacteria strains.</title>
        <authorList>
            <person name="Klenk H.-P."/>
        </authorList>
    </citation>
    <scope>NUCLEOTIDE SEQUENCE [LARGE SCALE GENOMIC DNA]</scope>
    <source>
        <strain evidence="13 14">DSM 40398</strain>
    </source>
</reference>
<evidence type="ECO:0000256" key="1">
    <source>
        <dbReference type="ARBA" id="ARBA00022448"/>
    </source>
</evidence>
<feature type="region of interest" description="Disordered" evidence="12">
    <location>
        <begin position="81"/>
        <end position="101"/>
    </location>
</feature>
<keyword evidence="5 11" id="KW-0547">Nucleotide-binding</keyword>
<dbReference type="EMBL" id="JACCBA010000001">
    <property type="protein sequence ID" value="NYD44415.1"/>
    <property type="molecule type" value="Genomic_DNA"/>
</dbReference>
<name>A0A7Y9EAV8_9ACTN</name>
<comment type="function">
    <text evidence="11">Part of the high-affinity ATP-driven potassium transport (or Kdp) system, which catalyzes the hydrolysis of ATP coupled with the electrogenic transport of potassium into the cytoplasm. This subunit acts as a catalytic chaperone that increases the ATP-binding affinity of the ATP-hydrolyzing subunit KdpB by the formation of a transient KdpB/KdpC/ATP ternary complex.</text>
</comment>
<evidence type="ECO:0000256" key="2">
    <source>
        <dbReference type="ARBA" id="ARBA00022475"/>
    </source>
</evidence>
<dbReference type="HAMAP" id="MF_00276">
    <property type="entry name" value="KdpC"/>
    <property type="match status" value="1"/>
</dbReference>
<keyword evidence="3 11" id="KW-0633">Potassium transport</keyword>
<evidence type="ECO:0000313" key="14">
    <source>
        <dbReference type="Proteomes" id="UP000529783"/>
    </source>
</evidence>
<comment type="subunit">
    <text evidence="11">The system is composed of three essential subunits: KdpA, KdpB and KdpC.</text>
</comment>
<evidence type="ECO:0000256" key="7">
    <source>
        <dbReference type="ARBA" id="ARBA00022958"/>
    </source>
</evidence>
<comment type="similarity">
    <text evidence="11">Belongs to the KdpC family.</text>
</comment>
<dbReference type="Proteomes" id="UP000529783">
    <property type="component" value="Unassembled WGS sequence"/>
</dbReference>
<comment type="subcellular location">
    <subcellularLocation>
        <location evidence="11">Cell membrane</location>
        <topology evidence="11">Single-pass membrane protein</topology>
    </subcellularLocation>
</comment>
<gene>
    <name evidence="11" type="primary">kdpC</name>
    <name evidence="13" type="ORF">BJY14_000398</name>
</gene>
<comment type="caution">
    <text evidence="13">The sequence shown here is derived from an EMBL/GenBank/DDBJ whole genome shotgun (WGS) entry which is preliminary data.</text>
</comment>
<keyword evidence="9 11" id="KW-0406">Ion transport</keyword>
<keyword evidence="14" id="KW-1185">Reference proteome</keyword>
<evidence type="ECO:0000256" key="4">
    <source>
        <dbReference type="ARBA" id="ARBA00022692"/>
    </source>
</evidence>
<dbReference type="GO" id="GO:0005524">
    <property type="term" value="F:ATP binding"/>
    <property type="evidence" value="ECO:0007669"/>
    <property type="project" value="UniProtKB-UniRule"/>
</dbReference>
<evidence type="ECO:0000256" key="6">
    <source>
        <dbReference type="ARBA" id="ARBA00022840"/>
    </source>
</evidence>